<reference evidence="1" key="1">
    <citation type="submission" date="2021-03" db="EMBL/GenBank/DDBJ databases">
        <authorList>
            <consortium name="Genoscope - CEA"/>
            <person name="William W."/>
        </authorList>
    </citation>
    <scope>NUCLEOTIDE SEQUENCE</scope>
    <source>
        <strain evidence="1">Doubled-haploid Pahang</strain>
    </source>
</reference>
<proteinExistence type="predicted"/>
<dbReference type="EnsemblPlants" id="Ma08_t13770.1">
    <property type="protein sequence ID" value="Ma08_p13770.1"/>
    <property type="gene ID" value="Ma08_g13770"/>
</dbReference>
<name>A0A804K6B1_MUSAM</name>
<keyword evidence="3" id="KW-1185">Reference proteome</keyword>
<dbReference type="EMBL" id="HG996472">
    <property type="protein sequence ID" value="CAG1831471.1"/>
    <property type="molecule type" value="Genomic_DNA"/>
</dbReference>
<reference evidence="2" key="2">
    <citation type="submission" date="2021-05" db="UniProtKB">
        <authorList>
            <consortium name="EnsemblPlants"/>
        </authorList>
    </citation>
    <scope>IDENTIFICATION</scope>
    <source>
        <strain evidence="2">subsp. malaccensis</strain>
    </source>
</reference>
<organism evidence="2 3">
    <name type="scientific">Musa acuminata subsp. malaccensis</name>
    <name type="common">Wild banana</name>
    <name type="synonym">Musa malaccensis</name>
    <dbReference type="NCBI Taxonomy" id="214687"/>
    <lineage>
        <taxon>Eukaryota</taxon>
        <taxon>Viridiplantae</taxon>
        <taxon>Streptophyta</taxon>
        <taxon>Embryophyta</taxon>
        <taxon>Tracheophyta</taxon>
        <taxon>Spermatophyta</taxon>
        <taxon>Magnoliopsida</taxon>
        <taxon>Liliopsida</taxon>
        <taxon>Zingiberales</taxon>
        <taxon>Musaceae</taxon>
        <taxon>Musa</taxon>
    </lineage>
</organism>
<evidence type="ECO:0000313" key="2">
    <source>
        <dbReference type="EnsemblPlants" id="Ma08_p13770.1"/>
    </source>
</evidence>
<dbReference type="InParanoid" id="A0A804K6B1"/>
<accession>A0A804K6B1</accession>
<protein>
    <submittedName>
        <fullName evidence="1">(wild Malaysian banana) hypothetical protein</fullName>
    </submittedName>
</protein>
<dbReference type="Proteomes" id="UP000012960">
    <property type="component" value="Unplaced"/>
</dbReference>
<dbReference type="AlphaFoldDB" id="A0A804K6B1"/>
<evidence type="ECO:0000313" key="1">
    <source>
        <dbReference type="EMBL" id="CAG1831471.1"/>
    </source>
</evidence>
<evidence type="ECO:0000313" key="3">
    <source>
        <dbReference type="Proteomes" id="UP000012960"/>
    </source>
</evidence>
<sequence length="46" mass="5223">MPYGYLDIATETCWHDLVLKLGVSIAIDMNVYCCMPGQEVMHSQVF</sequence>
<gene>
    <name evidence="1" type="ORF">GSMUA_347250.1</name>
</gene>
<dbReference type="Gramene" id="Ma08_t13770.1">
    <property type="protein sequence ID" value="Ma08_p13770.1"/>
    <property type="gene ID" value="Ma08_g13770"/>
</dbReference>